<organism evidence="2 3">
    <name type="scientific">Thomasclavelia spiroformis</name>
    <dbReference type="NCBI Taxonomy" id="29348"/>
    <lineage>
        <taxon>Bacteria</taxon>
        <taxon>Bacillati</taxon>
        <taxon>Bacillota</taxon>
        <taxon>Erysipelotrichia</taxon>
        <taxon>Erysipelotrichales</taxon>
        <taxon>Coprobacillaceae</taxon>
        <taxon>Thomasclavelia</taxon>
    </lineage>
</organism>
<dbReference type="InterPro" id="IPR039523">
    <property type="entry name" value="RimK-rel_E_lig_ATP-grasp"/>
</dbReference>
<dbReference type="Proteomes" id="UP000749320">
    <property type="component" value="Unassembled WGS sequence"/>
</dbReference>
<gene>
    <name evidence="2" type="ORF">K8V91_03915</name>
</gene>
<reference evidence="2" key="2">
    <citation type="submission" date="2021-09" db="EMBL/GenBank/DDBJ databases">
        <authorList>
            <person name="Gilroy R."/>
        </authorList>
    </citation>
    <scope>NUCLEOTIDE SEQUENCE</scope>
    <source>
        <strain evidence="2">CHK193-16274</strain>
    </source>
</reference>
<comment type="caution">
    <text evidence="2">The sequence shown here is derived from an EMBL/GenBank/DDBJ whole genome shotgun (WGS) entry which is preliminary data.</text>
</comment>
<dbReference type="EMBL" id="DYWV01000130">
    <property type="protein sequence ID" value="HJF40049.1"/>
    <property type="molecule type" value="Genomic_DNA"/>
</dbReference>
<dbReference type="Pfam" id="PF14397">
    <property type="entry name" value="ATPgrasp_ST"/>
    <property type="match status" value="1"/>
</dbReference>
<protein>
    <recommendedName>
        <fullName evidence="1">Alpha-L-glutamate ligase-related protein ATP-grasp domain-containing protein</fullName>
    </recommendedName>
</protein>
<evidence type="ECO:0000259" key="1">
    <source>
        <dbReference type="Pfam" id="PF14397"/>
    </source>
</evidence>
<evidence type="ECO:0000313" key="2">
    <source>
        <dbReference type="EMBL" id="HJF40049.1"/>
    </source>
</evidence>
<name>A0A921GCL8_9FIRM</name>
<dbReference type="AlphaFoldDB" id="A0A921GCL8"/>
<feature type="domain" description="Alpha-L-glutamate ligase-related protein ATP-grasp" evidence="1">
    <location>
        <begin position="91"/>
        <end position="365"/>
    </location>
</feature>
<dbReference type="SUPFAM" id="SSF56059">
    <property type="entry name" value="Glutathione synthetase ATP-binding domain-like"/>
    <property type="match status" value="1"/>
</dbReference>
<accession>A0A921GCL8</accession>
<evidence type="ECO:0000313" key="3">
    <source>
        <dbReference type="Proteomes" id="UP000749320"/>
    </source>
</evidence>
<proteinExistence type="predicted"/>
<reference evidence="2" key="1">
    <citation type="journal article" date="2021" name="PeerJ">
        <title>Extensive microbial diversity within the chicken gut microbiome revealed by metagenomics and culture.</title>
        <authorList>
            <person name="Gilroy R."/>
            <person name="Ravi A."/>
            <person name="Getino M."/>
            <person name="Pursley I."/>
            <person name="Horton D.L."/>
            <person name="Alikhan N.F."/>
            <person name="Baker D."/>
            <person name="Gharbi K."/>
            <person name="Hall N."/>
            <person name="Watson M."/>
            <person name="Adriaenssens E.M."/>
            <person name="Foster-Nyarko E."/>
            <person name="Jarju S."/>
            <person name="Secka A."/>
            <person name="Antonio M."/>
            <person name="Oren A."/>
            <person name="Chaudhuri R.R."/>
            <person name="La Ragione R."/>
            <person name="Hildebrand F."/>
            <person name="Pallen M.J."/>
        </authorList>
    </citation>
    <scope>NUCLEOTIDE SEQUENCE</scope>
    <source>
        <strain evidence="2">CHK193-16274</strain>
    </source>
</reference>
<dbReference type="Gene3D" id="3.30.470.20">
    <property type="entry name" value="ATP-grasp fold, B domain"/>
    <property type="match status" value="1"/>
</dbReference>
<sequence>MTTNYEKLLDKVRELGMDYKWARMFVKKLRDDENAFPVTDEEKKKWALERGFYPGRIELYGLNEENYHEFMPDYQYFMLHPLNNHFLKWLDKTTLKYVLNSNGCEEVMPEYYVYVENEQCGGRFTYLMDCPSDIKRDSDFLLNLLKQKGTLALKPNSGTSGGLGFIKLEYFKDKLFENNKPIDLNRFYEIQNSMRNYIITEYAHQHHELAAIWPDSECTLRVIMCKDPVEDRYSTPTWSCAVSYARFGTSVNGGASNLSSGGVGVGFDFETGKYEDLGIRYKRFTPDGQWKLEKHPDTDAEWKLLSLPNWAYVKQKVNDICQHLSSLDYMGLDIIITENGMKLCEINSHPAMDYEQIMCGPTLAKPQIKKFFANKGLYGFDTTLLYKAYMQSQE</sequence>